<evidence type="ECO:0000313" key="2">
    <source>
        <dbReference type="EMBL" id="PSJ44599.1"/>
    </source>
</evidence>
<name>A0A2P7R304_9GAMM</name>
<keyword evidence="3" id="KW-1185">Reference proteome</keyword>
<comment type="caution">
    <text evidence="2">The sequence shown here is derived from an EMBL/GenBank/DDBJ whole genome shotgun (WGS) entry which is preliminary data.</text>
</comment>
<evidence type="ECO:0000256" key="1">
    <source>
        <dbReference type="SAM" id="Coils"/>
    </source>
</evidence>
<dbReference type="RefSeq" id="WP_106452966.1">
    <property type="nucleotide sequence ID" value="NZ_PXYH01000007.1"/>
</dbReference>
<evidence type="ECO:0000313" key="3">
    <source>
        <dbReference type="Proteomes" id="UP000242181"/>
    </source>
</evidence>
<keyword evidence="1" id="KW-0175">Coiled coil</keyword>
<dbReference type="AlphaFoldDB" id="A0A2P7R304"/>
<feature type="coiled-coil region" evidence="1">
    <location>
        <begin position="58"/>
        <end position="85"/>
    </location>
</feature>
<gene>
    <name evidence="2" type="ORF">C7I36_06780</name>
</gene>
<proteinExistence type="predicted"/>
<accession>A0A2P7R304</accession>
<dbReference type="OrthoDB" id="5601025at2"/>
<evidence type="ECO:0008006" key="4">
    <source>
        <dbReference type="Google" id="ProtNLM"/>
    </source>
</evidence>
<dbReference type="EMBL" id="PXYH01000007">
    <property type="protein sequence ID" value="PSJ44599.1"/>
    <property type="molecule type" value="Genomic_DNA"/>
</dbReference>
<organism evidence="2 3">
    <name type="scientific">Zobellella taiwanensis</name>
    <dbReference type="NCBI Taxonomy" id="347535"/>
    <lineage>
        <taxon>Bacteria</taxon>
        <taxon>Pseudomonadati</taxon>
        <taxon>Pseudomonadota</taxon>
        <taxon>Gammaproteobacteria</taxon>
        <taxon>Aeromonadales</taxon>
        <taxon>Aeromonadaceae</taxon>
        <taxon>Zobellella</taxon>
    </lineage>
</organism>
<protein>
    <recommendedName>
        <fullName evidence="4">Flagellar protein FliT</fullName>
    </recommendedName>
</protein>
<reference evidence="2 3" key="1">
    <citation type="submission" date="2018-03" db="EMBL/GenBank/DDBJ databases">
        <title>The draft genome of Zobellella taiwanensis JCM 13381.</title>
        <authorList>
            <person name="Liu L."/>
            <person name="Li L."/>
            <person name="Wang T."/>
            <person name="Zhang X."/>
            <person name="Liang L."/>
        </authorList>
    </citation>
    <scope>NUCLEOTIDE SEQUENCE [LARGE SCALE GENOMIC DNA]</scope>
    <source>
        <strain evidence="2 3">JCM 13381</strain>
    </source>
</reference>
<dbReference type="Proteomes" id="UP000242181">
    <property type="component" value="Unassembled WGS sequence"/>
</dbReference>
<sequence length="99" mass="11223">MSLTKQLETLDAELLGRFGAPEQLDGEQLQALLAERARLLALLLEQEMLSPEQVGELMARSKQLKELAEHTRQQLAEQLANMQKGRRSVGAYQKIKHQE</sequence>